<dbReference type="GO" id="GO:0050660">
    <property type="term" value="F:flavin adenine dinucleotide binding"/>
    <property type="evidence" value="ECO:0007669"/>
    <property type="project" value="TreeGrafter"/>
</dbReference>
<evidence type="ECO:0000256" key="4">
    <source>
        <dbReference type="ARBA" id="ARBA00022827"/>
    </source>
</evidence>
<evidence type="ECO:0000259" key="8">
    <source>
        <dbReference type="PROSITE" id="PS51324"/>
    </source>
</evidence>
<organism evidence="9">
    <name type="scientific">viral metagenome</name>
    <dbReference type="NCBI Taxonomy" id="1070528"/>
    <lineage>
        <taxon>unclassified sequences</taxon>
        <taxon>metagenomes</taxon>
        <taxon>organismal metagenomes</taxon>
    </lineage>
</organism>
<evidence type="ECO:0000256" key="6">
    <source>
        <dbReference type="ARBA" id="ARBA00023157"/>
    </source>
</evidence>
<dbReference type="AlphaFoldDB" id="A0A6C0F6P5"/>
<dbReference type="Pfam" id="PF04777">
    <property type="entry name" value="Evr1_Alr"/>
    <property type="match status" value="1"/>
</dbReference>
<keyword evidence="3" id="KW-0285">Flavoprotein</keyword>
<feature type="transmembrane region" description="Helical" evidence="7">
    <location>
        <begin position="115"/>
        <end position="133"/>
    </location>
</feature>
<keyword evidence="5" id="KW-0560">Oxidoreductase</keyword>
<dbReference type="PANTHER" id="PTHR12645:SF0">
    <property type="entry name" value="FAD-LINKED SULFHYDRYL OXIDASE ALR"/>
    <property type="match status" value="1"/>
</dbReference>
<keyword evidence="4" id="KW-0274">FAD</keyword>
<keyword evidence="7" id="KW-0812">Transmembrane</keyword>
<accession>A0A6C0F6P5</accession>
<keyword evidence="7" id="KW-0472">Membrane</keyword>
<dbReference type="EC" id="1.8.3.2" evidence="2"/>
<dbReference type="GO" id="GO:0016971">
    <property type="term" value="F:flavin-dependent sulfhydryl oxidase activity"/>
    <property type="evidence" value="ECO:0007669"/>
    <property type="project" value="InterPro"/>
</dbReference>
<dbReference type="InterPro" id="IPR017905">
    <property type="entry name" value="ERV/ALR_sulphydryl_oxidase"/>
</dbReference>
<keyword evidence="6" id="KW-1015">Disulfide bond</keyword>
<dbReference type="SUPFAM" id="SSF69000">
    <property type="entry name" value="FAD-dependent thiol oxidase"/>
    <property type="match status" value="1"/>
</dbReference>
<dbReference type="GO" id="GO:0005739">
    <property type="term" value="C:mitochondrion"/>
    <property type="evidence" value="ECO:0007669"/>
    <property type="project" value="TreeGrafter"/>
</dbReference>
<dbReference type="PANTHER" id="PTHR12645">
    <property type="entry name" value="ALR/ERV"/>
    <property type="match status" value="1"/>
</dbReference>
<evidence type="ECO:0000256" key="3">
    <source>
        <dbReference type="ARBA" id="ARBA00022630"/>
    </source>
</evidence>
<evidence type="ECO:0000256" key="2">
    <source>
        <dbReference type="ARBA" id="ARBA00012512"/>
    </source>
</evidence>
<evidence type="ECO:0000313" key="9">
    <source>
        <dbReference type="EMBL" id="QHT36862.1"/>
    </source>
</evidence>
<evidence type="ECO:0000256" key="5">
    <source>
        <dbReference type="ARBA" id="ARBA00023002"/>
    </source>
</evidence>
<evidence type="ECO:0000256" key="1">
    <source>
        <dbReference type="ARBA" id="ARBA00001974"/>
    </source>
</evidence>
<sequence>MSKNIKPRVWGSHGWKFMHFVALGYPVSPTSEEKSQYKTFFESLQHVLPCETCAHNYTKHLQMLSLENSLGSQKELFAWTVQMHNLVNKELGKPQLTVEQALPLYTKIQTPYLDYCFKISVVLLLVVILYYLIKR</sequence>
<dbReference type="Gene3D" id="1.20.120.310">
    <property type="entry name" value="ERV/ALR sulfhydryl oxidase domain"/>
    <property type="match status" value="1"/>
</dbReference>
<comment type="cofactor">
    <cofactor evidence="1">
        <name>FAD</name>
        <dbReference type="ChEBI" id="CHEBI:57692"/>
    </cofactor>
</comment>
<protein>
    <recommendedName>
        <fullName evidence="2">thiol oxidase</fullName>
        <ecNumber evidence="2">1.8.3.2</ecNumber>
    </recommendedName>
</protein>
<reference evidence="9" key="1">
    <citation type="journal article" date="2020" name="Nature">
        <title>Giant virus diversity and host interactions through global metagenomics.</title>
        <authorList>
            <person name="Schulz F."/>
            <person name="Roux S."/>
            <person name="Paez-Espino D."/>
            <person name="Jungbluth S."/>
            <person name="Walsh D.A."/>
            <person name="Denef V.J."/>
            <person name="McMahon K.D."/>
            <person name="Konstantinidis K.T."/>
            <person name="Eloe-Fadrosh E.A."/>
            <person name="Kyrpides N.C."/>
            <person name="Woyke T."/>
        </authorList>
    </citation>
    <scope>NUCLEOTIDE SEQUENCE</scope>
    <source>
        <strain evidence="9">GVMAG-S-ERX555967-130</strain>
    </source>
</reference>
<feature type="domain" description="ERV/ALR sulfhydryl oxidase" evidence="8">
    <location>
        <begin position="3"/>
        <end position="105"/>
    </location>
</feature>
<keyword evidence="7" id="KW-1133">Transmembrane helix</keyword>
<proteinExistence type="predicted"/>
<dbReference type="EMBL" id="MN738786">
    <property type="protein sequence ID" value="QHT36862.1"/>
    <property type="molecule type" value="Genomic_DNA"/>
</dbReference>
<dbReference type="InterPro" id="IPR036774">
    <property type="entry name" value="ERV/ALR_sulphydryl_oxid_sf"/>
</dbReference>
<evidence type="ECO:0000256" key="7">
    <source>
        <dbReference type="SAM" id="Phobius"/>
    </source>
</evidence>
<dbReference type="PROSITE" id="PS51324">
    <property type="entry name" value="ERV_ALR"/>
    <property type="match status" value="1"/>
</dbReference>
<dbReference type="InterPro" id="IPR039799">
    <property type="entry name" value="ALR/ERV"/>
</dbReference>
<name>A0A6C0F6P5_9ZZZZ</name>